<gene>
    <name evidence="2" type="ORF">GHT06_010871</name>
</gene>
<keyword evidence="1" id="KW-0732">Signal</keyword>
<organism evidence="2 3">
    <name type="scientific">Daphnia sinensis</name>
    <dbReference type="NCBI Taxonomy" id="1820382"/>
    <lineage>
        <taxon>Eukaryota</taxon>
        <taxon>Metazoa</taxon>
        <taxon>Ecdysozoa</taxon>
        <taxon>Arthropoda</taxon>
        <taxon>Crustacea</taxon>
        <taxon>Branchiopoda</taxon>
        <taxon>Diplostraca</taxon>
        <taxon>Cladocera</taxon>
        <taxon>Anomopoda</taxon>
        <taxon>Daphniidae</taxon>
        <taxon>Daphnia</taxon>
        <taxon>Daphnia similis group</taxon>
    </lineage>
</organism>
<evidence type="ECO:0000256" key="1">
    <source>
        <dbReference type="SAM" id="SignalP"/>
    </source>
</evidence>
<proteinExistence type="predicted"/>
<comment type="caution">
    <text evidence="2">The sequence shown here is derived from an EMBL/GenBank/DDBJ whole genome shotgun (WGS) entry which is preliminary data.</text>
</comment>
<evidence type="ECO:0000313" key="3">
    <source>
        <dbReference type="Proteomes" id="UP000820818"/>
    </source>
</evidence>
<name>A0AAD5LJE9_9CRUS</name>
<sequence>MHLLGSSIHLILLISCWSYLCHLSVGFSKGEQTTELQDNDVEDEDMSTAEMIQVKEENEELETIWTVAHMDDEKGCSNLRERVTVQQVAEPCPDFQSKGDRGIISKYYY</sequence>
<reference evidence="2 3" key="1">
    <citation type="submission" date="2022-05" db="EMBL/GenBank/DDBJ databases">
        <title>A multi-omics perspective on studying reproductive biology in Daphnia sinensis.</title>
        <authorList>
            <person name="Jia J."/>
        </authorList>
    </citation>
    <scope>NUCLEOTIDE SEQUENCE [LARGE SCALE GENOMIC DNA]</scope>
    <source>
        <strain evidence="2 3">WSL</strain>
    </source>
</reference>
<feature type="chain" id="PRO_5042161414" evidence="1">
    <location>
        <begin position="19"/>
        <end position="109"/>
    </location>
</feature>
<dbReference type="AlphaFoldDB" id="A0AAD5LJE9"/>
<keyword evidence="3" id="KW-1185">Reference proteome</keyword>
<accession>A0AAD5LJE9</accession>
<dbReference type="EMBL" id="WJBH02000002">
    <property type="protein sequence ID" value="KAI9563408.1"/>
    <property type="molecule type" value="Genomic_DNA"/>
</dbReference>
<feature type="signal peptide" evidence="1">
    <location>
        <begin position="1"/>
        <end position="18"/>
    </location>
</feature>
<dbReference type="Proteomes" id="UP000820818">
    <property type="component" value="Linkage Group LG2"/>
</dbReference>
<protein>
    <submittedName>
        <fullName evidence="2">Uncharacterized protein</fullName>
    </submittedName>
</protein>
<evidence type="ECO:0000313" key="2">
    <source>
        <dbReference type="EMBL" id="KAI9563408.1"/>
    </source>
</evidence>